<gene>
    <name evidence="2" type="primary">map1</name>
    <name evidence="2" type="ORF">VOLCADRAFT_99065</name>
</gene>
<dbReference type="GeneID" id="9622995"/>
<feature type="coiled-coil region" evidence="1">
    <location>
        <begin position="130"/>
        <end position="199"/>
    </location>
</feature>
<dbReference type="KEGG" id="vcn:VOLCADRAFT_99065"/>
<accession>D8UGY7</accession>
<organism evidence="3">
    <name type="scientific">Volvox carteri f. nagariensis</name>
    <dbReference type="NCBI Taxonomy" id="3068"/>
    <lineage>
        <taxon>Eukaryota</taxon>
        <taxon>Viridiplantae</taxon>
        <taxon>Chlorophyta</taxon>
        <taxon>core chlorophytes</taxon>
        <taxon>Chlorophyceae</taxon>
        <taxon>CS clade</taxon>
        <taxon>Chlamydomonadales</taxon>
        <taxon>Volvocaceae</taxon>
        <taxon>Volvox</taxon>
    </lineage>
</organism>
<dbReference type="RefSeq" id="XP_002957926.1">
    <property type="nucleotide sequence ID" value="XM_002957880.1"/>
</dbReference>
<dbReference type="AlphaFoldDB" id="D8UGY7"/>
<dbReference type="InParanoid" id="D8UGY7"/>
<keyword evidence="3" id="KW-1185">Reference proteome</keyword>
<dbReference type="Proteomes" id="UP000001058">
    <property type="component" value="Unassembled WGS sequence"/>
</dbReference>
<evidence type="ECO:0000313" key="3">
    <source>
        <dbReference type="Proteomes" id="UP000001058"/>
    </source>
</evidence>
<keyword evidence="1" id="KW-0175">Coiled coil</keyword>
<dbReference type="EMBL" id="GL378402">
    <property type="protein sequence ID" value="EFJ41062.1"/>
    <property type="molecule type" value="Genomic_DNA"/>
</dbReference>
<reference evidence="2 3" key="1">
    <citation type="journal article" date="2010" name="Science">
        <title>Genomic analysis of organismal complexity in the multicellular green alga Volvox carteri.</title>
        <authorList>
            <person name="Prochnik S.E."/>
            <person name="Umen J."/>
            <person name="Nedelcu A.M."/>
            <person name="Hallmann A."/>
            <person name="Miller S.M."/>
            <person name="Nishii I."/>
            <person name="Ferris P."/>
            <person name="Kuo A."/>
            <person name="Mitros T."/>
            <person name="Fritz-Laylin L.K."/>
            <person name="Hellsten U."/>
            <person name="Chapman J."/>
            <person name="Simakov O."/>
            <person name="Rensing S.A."/>
            <person name="Terry A."/>
            <person name="Pangilinan J."/>
            <person name="Kapitonov V."/>
            <person name="Jurka J."/>
            <person name="Salamov A."/>
            <person name="Shapiro H."/>
            <person name="Schmutz J."/>
            <person name="Grimwood J."/>
            <person name="Lindquist E."/>
            <person name="Lucas S."/>
            <person name="Grigoriev I.V."/>
            <person name="Schmitt R."/>
            <person name="Kirk D."/>
            <person name="Rokhsar D.S."/>
        </authorList>
    </citation>
    <scope>NUCLEOTIDE SEQUENCE [LARGE SCALE GENOMIC DNA]</scope>
    <source>
        <strain evidence="3">f. Nagariensis / Eve</strain>
    </source>
</reference>
<proteinExistence type="predicted"/>
<protein>
    <submittedName>
        <fullName evidence="2">Microtubule associated protein 1a</fullName>
    </submittedName>
</protein>
<name>D8UGY7_VOLCA</name>
<sequence length="240" mass="27052">MATAIELAIQNGNRDLVTILLTDAKRWYFASVQLVGEISQQGLPRPTRNEFQACGYRFRLFACKYFSCDLLHSGGSSPGLLAKVFARIHNVLYPGVDISQVAAQVERGRDVLQTLADKWAEPFIVEIDRRQAAEQEKTALVQTLKFSEEENITLVQKLKSLEEEKKALVQKLKSSEEEKKALTQEKKGLAQEKKALAQEKKALAWKLKLSEQKEKALAQEKKATVKDIAGLKRQLQQQGQ</sequence>
<evidence type="ECO:0000256" key="1">
    <source>
        <dbReference type="SAM" id="Coils"/>
    </source>
</evidence>
<evidence type="ECO:0000313" key="2">
    <source>
        <dbReference type="EMBL" id="EFJ41062.1"/>
    </source>
</evidence>